<keyword evidence="1" id="KW-0732">Signal</keyword>
<dbReference type="Pfam" id="PF13802">
    <property type="entry name" value="Gal_mutarotas_2"/>
    <property type="match status" value="1"/>
</dbReference>
<evidence type="ECO:0000259" key="2">
    <source>
        <dbReference type="Pfam" id="PF13802"/>
    </source>
</evidence>
<organism evidence="3 4">
    <name type="scientific">Bryocella elongata</name>
    <dbReference type="NCBI Taxonomy" id="863522"/>
    <lineage>
        <taxon>Bacteria</taxon>
        <taxon>Pseudomonadati</taxon>
        <taxon>Acidobacteriota</taxon>
        <taxon>Terriglobia</taxon>
        <taxon>Terriglobales</taxon>
        <taxon>Acidobacteriaceae</taxon>
        <taxon>Bryocella</taxon>
    </lineage>
</organism>
<dbReference type="CDD" id="cd14752">
    <property type="entry name" value="GH31_N"/>
    <property type="match status" value="1"/>
</dbReference>
<keyword evidence="4" id="KW-1185">Reference proteome</keyword>
<evidence type="ECO:0000313" key="4">
    <source>
        <dbReference type="Proteomes" id="UP000236728"/>
    </source>
</evidence>
<accession>A0A1H5UNC1</accession>
<feature type="domain" description="Glycoside hydrolase family 31 N-terminal" evidence="2">
    <location>
        <begin position="42"/>
        <end position="238"/>
    </location>
</feature>
<dbReference type="RefSeq" id="WP_235011373.1">
    <property type="nucleotide sequence ID" value="NZ_FNVA01000001.1"/>
</dbReference>
<evidence type="ECO:0000256" key="1">
    <source>
        <dbReference type="SAM" id="SignalP"/>
    </source>
</evidence>
<dbReference type="GO" id="GO:0005975">
    <property type="term" value="P:carbohydrate metabolic process"/>
    <property type="evidence" value="ECO:0007669"/>
    <property type="project" value="InterPro"/>
</dbReference>
<sequence>MGRSQHLWFTTFLVGFFLCLGPANVASAQQVVLTRANATVVLEGFAPNIVRVTMGLDRNFALRSPGGVTALPNAAGWTHSRSDNGDDLYRSSSMALRVSPESHWTPSGTQADIARYFNGSTAGVGIAVDTPDGRQIFHLNGWEMSVPDRKDGDADVLRDRRDGYDPFFRVGATFAAPDDEHYYGLGQNQQGFLDLRGHSLECEHDYIAAAGPSVCVPFVVTNKGYAIVWDNPSKTRVDFAFDGQTRWTSQVGQRVSFFVIVGKTYDELYEDIVC</sequence>
<dbReference type="InterPro" id="IPR011013">
    <property type="entry name" value="Gal_mutarotase_sf_dom"/>
</dbReference>
<feature type="signal peptide" evidence="1">
    <location>
        <begin position="1"/>
        <end position="28"/>
    </location>
</feature>
<keyword evidence="3" id="KW-0378">Hydrolase</keyword>
<dbReference type="Gene3D" id="2.60.40.1760">
    <property type="entry name" value="glycosyl hydrolase (family 31)"/>
    <property type="match status" value="1"/>
</dbReference>
<dbReference type="GO" id="GO:0030246">
    <property type="term" value="F:carbohydrate binding"/>
    <property type="evidence" value="ECO:0007669"/>
    <property type="project" value="InterPro"/>
</dbReference>
<gene>
    <name evidence="3" type="ORF">SAMN05421819_1105</name>
</gene>
<protein>
    <submittedName>
        <fullName evidence="3">Alpha-D-xyloside xylohydrolase</fullName>
    </submittedName>
</protein>
<dbReference type="AlphaFoldDB" id="A0A1H5UNC1"/>
<dbReference type="InterPro" id="IPR025887">
    <property type="entry name" value="Glyco_hydro_31_N_dom"/>
</dbReference>
<dbReference type="SUPFAM" id="SSF74650">
    <property type="entry name" value="Galactose mutarotase-like"/>
    <property type="match status" value="1"/>
</dbReference>
<dbReference type="GO" id="GO:0016787">
    <property type="term" value="F:hydrolase activity"/>
    <property type="evidence" value="ECO:0007669"/>
    <property type="project" value="UniProtKB-KW"/>
</dbReference>
<feature type="chain" id="PRO_5009286426" evidence="1">
    <location>
        <begin position="29"/>
        <end position="274"/>
    </location>
</feature>
<dbReference type="Proteomes" id="UP000236728">
    <property type="component" value="Unassembled WGS sequence"/>
</dbReference>
<name>A0A1H5UNC1_9BACT</name>
<evidence type="ECO:0000313" key="3">
    <source>
        <dbReference type="EMBL" id="SEF76514.1"/>
    </source>
</evidence>
<reference evidence="3 4" key="1">
    <citation type="submission" date="2016-10" db="EMBL/GenBank/DDBJ databases">
        <authorList>
            <person name="de Groot N.N."/>
        </authorList>
    </citation>
    <scope>NUCLEOTIDE SEQUENCE [LARGE SCALE GENOMIC DNA]</scope>
    <source>
        <strain evidence="3 4">DSM 22489</strain>
    </source>
</reference>
<dbReference type="EMBL" id="FNVA01000001">
    <property type="protein sequence ID" value="SEF76514.1"/>
    <property type="molecule type" value="Genomic_DNA"/>
</dbReference>
<proteinExistence type="predicted"/>